<evidence type="ECO:0000256" key="1">
    <source>
        <dbReference type="SAM" id="Coils"/>
    </source>
</evidence>
<keyword evidence="3" id="KW-1185">Reference proteome</keyword>
<feature type="coiled-coil region" evidence="1">
    <location>
        <begin position="116"/>
        <end position="157"/>
    </location>
</feature>
<dbReference type="PANTHER" id="PTHR35689">
    <property type="entry name" value="EARLY ENDOSOME ANTIGEN"/>
    <property type="match status" value="1"/>
</dbReference>
<sequence length="219" mass="25770">MDIPQEINDYIKESIEFSVGLRVSEKTLELKLQASEEARIRIQDEYYYLQNRLKEKDDLIERARSEASMNAQALKKFVEENQKLAVECGNLLSQCARWEKECSLYDRDREALMEFANEADEKAKDTEIRVIEAEDELRRLREELHCYKQEREMHMITETRATKELQLLREKINEIQCSRSLGCDDNQNGEPHKCPSTPVSAKLNLFIWYIICTKEVLGN</sequence>
<dbReference type="PANTHER" id="PTHR35689:SF1">
    <property type="entry name" value="EARLY ENDOSOME ANTIGEN"/>
    <property type="match status" value="1"/>
</dbReference>
<gene>
    <name evidence="2" type="ORF">GIB67_006287</name>
</gene>
<evidence type="ECO:0000313" key="2">
    <source>
        <dbReference type="EMBL" id="KAF6174635.1"/>
    </source>
</evidence>
<name>A0A7J7P5B1_9MAGN</name>
<protein>
    <submittedName>
        <fullName evidence="2">Uncharacterized protein</fullName>
    </submittedName>
</protein>
<dbReference type="OrthoDB" id="1913731at2759"/>
<comment type="caution">
    <text evidence="2">The sequence shown here is derived from an EMBL/GenBank/DDBJ whole genome shotgun (WGS) entry which is preliminary data.</text>
</comment>
<dbReference type="Proteomes" id="UP000541444">
    <property type="component" value="Unassembled WGS sequence"/>
</dbReference>
<organism evidence="2 3">
    <name type="scientific">Kingdonia uniflora</name>
    <dbReference type="NCBI Taxonomy" id="39325"/>
    <lineage>
        <taxon>Eukaryota</taxon>
        <taxon>Viridiplantae</taxon>
        <taxon>Streptophyta</taxon>
        <taxon>Embryophyta</taxon>
        <taxon>Tracheophyta</taxon>
        <taxon>Spermatophyta</taxon>
        <taxon>Magnoliopsida</taxon>
        <taxon>Ranunculales</taxon>
        <taxon>Circaeasteraceae</taxon>
        <taxon>Kingdonia</taxon>
    </lineage>
</organism>
<keyword evidence="1" id="KW-0175">Coiled coil</keyword>
<evidence type="ECO:0000313" key="3">
    <source>
        <dbReference type="Proteomes" id="UP000541444"/>
    </source>
</evidence>
<dbReference type="EMBL" id="JACGCM010000252">
    <property type="protein sequence ID" value="KAF6174635.1"/>
    <property type="molecule type" value="Genomic_DNA"/>
</dbReference>
<dbReference type="AlphaFoldDB" id="A0A7J7P5B1"/>
<reference evidence="2 3" key="1">
    <citation type="journal article" date="2020" name="IScience">
        <title>Genome Sequencing of the Endangered Kingdonia uniflora (Circaeasteraceae, Ranunculales) Reveals Potential Mechanisms of Evolutionary Specialization.</title>
        <authorList>
            <person name="Sun Y."/>
            <person name="Deng T."/>
            <person name="Zhang A."/>
            <person name="Moore M.J."/>
            <person name="Landis J.B."/>
            <person name="Lin N."/>
            <person name="Zhang H."/>
            <person name="Zhang X."/>
            <person name="Huang J."/>
            <person name="Zhang X."/>
            <person name="Sun H."/>
            <person name="Wang H."/>
        </authorList>
    </citation>
    <scope>NUCLEOTIDE SEQUENCE [LARGE SCALE GENOMIC DNA]</scope>
    <source>
        <strain evidence="2">TB1705</strain>
        <tissue evidence="2">Leaf</tissue>
    </source>
</reference>
<accession>A0A7J7P5B1</accession>
<proteinExistence type="predicted"/>